<evidence type="ECO:0000256" key="2">
    <source>
        <dbReference type="ARBA" id="ARBA00022603"/>
    </source>
</evidence>
<accession>A0A179G3P2</accession>
<dbReference type="Proteomes" id="UP000078397">
    <property type="component" value="Unassembled WGS sequence"/>
</dbReference>
<keyword evidence="6" id="KW-1185">Reference proteome</keyword>
<dbReference type="KEGG" id="pchm:VFPPC_00356"/>
<comment type="similarity">
    <text evidence="1">Belongs to the methyltransferase superfamily.</text>
</comment>
<dbReference type="RefSeq" id="XP_018148440.1">
    <property type="nucleotide sequence ID" value="XM_018280393.1"/>
</dbReference>
<dbReference type="CDD" id="cd02440">
    <property type="entry name" value="AdoMet_MTases"/>
    <property type="match status" value="1"/>
</dbReference>
<keyword evidence="2 5" id="KW-0489">Methyltransferase</keyword>
<dbReference type="OrthoDB" id="66144at2759"/>
<evidence type="ECO:0000256" key="3">
    <source>
        <dbReference type="ARBA" id="ARBA00022679"/>
    </source>
</evidence>
<dbReference type="PANTHER" id="PTHR44942">
    <property type="entry name" value="METHYLTRANSF_11 DOMAIN-CONTAINING PROTEIN"/>
    <property type="match status" value="1"/>
</dbReference>
<dbReference type="GeneID" id="28844387"/>
<protein>
    <submittedName>
        <fullName evidence="5">2-heptaprenyl-1,4-naphthoquinone methyltransferase</fullName>
    </submittedName>
</protein>
<organism evidence="5 6">
    <name type="scientific">Pochonia chlamydosporia 170</name>
    <dbReference type="NCBI Taxonomy" id="1380566"/>
    <lineage>
        <taxon>Eukaryota</taxon>
        <taxon>Fungi</taxon>
        <taxon>Dikarya</taxon>
        <taxon>Ascomycota</taxon>
        <taxon>Pezizomycotina</taxon>
        <taxon>Sordariomycetes</taxon>
        <taxon>Hypocreomycetidae</taxon>
        <taxon>Hypocreales</taxon>
        <taxon>Clavicipitaceae</taxon>
        <taxon>Pochonia</taxon>
    </lineage>
</organism>
<proteinExistence type="inferred from homology"/>
<evidence type="ECO:0000313" key="5">
    <source>
        <dbReference type="EMBL" id="OAQ72357.1"/>
    </source>
</evidence>
<sequence length="277" mass="31362">MSSQQVAHAATTGFDNASAYDVHRPSYPPQAVQSLLENLGVANKPHARIVDLAAGTGKFTELLAAREEQYEIVAVEPVAKMRGSLEGKHLKGVEVRDGLATGMEVGDGWADAVIAAQSFHWFANEEALKEIHRVLKPGAKFGIIWNIEDYNQPPHWTASTAWENKMKQLILALPPDGTDRFRDDKWRQVFERQAEDAAPWFEVPIQEDKIPFTERRTKELLWDRIHTLSQVAVLGGADKDVFKKRFDAILREGDQVWNEEGEVEFHGFTTYGWTRRL</sequence>
<dbReference type="Pfam" id="PF08241">
    <property type="entry name" value="Methyltransf_11"/>
    <property type="match status" value="1"/>
</dbReference>
<dbReference type="GO" id="GO:0008757">
    <property type="term" value="F:S-adenosylmethionine-dependent methyltransferase activity"/>
    <property type="evidence" value="ECO:0007669"/>
    <property type="project" value="InterPro"/>
</dbReference>
<evidence type="ECO:0000259" key="4">
    <source>
        <dbReference type="Pfam" id="PF08241"/>
    </source>
</evidence>
<dbReference type="GO" id="GO:0032259">
    <property type="term" value="P:methylation"/>
    <property type="evidence" value="ECO:0007669"/>
    <property type="project" value="UniProtKB-KW"/>
</dbReference>
<reference evidence="5 6" key="1">
    <citation type="journal article" date="2016" name="PLoS Pathog.">
        <title>Biosynthesis of antibiotic leucinostatins in bio-control fungus Purpureocillium lilacinum and their inhibition on phytophthora revealed by genome mining.</title>
        <authorList>
            <person name="Wang G."/>
            <person name="Liu Z."/>
            <person name="Lin R."/>
            <person name="Li E."/>
            <person name="Mao Z."/>
            <person name="Ling J."/>
            <person name="Yang Y."/>
            <person name="Yin W.B."/>
            <person name="Xie B."/>
        </authorList>
    </citation>
    <scope>NUCLEOTIDE SEQUENCE [LARGE SCALE GENOMIC DNA]</scope>
    <source>
        <strain evidence="5">170</strain>
    </source>
</reference>
<feature type="domain" description="Methyltransferase type 11" evidence="4">
    <location>
        <begin position="50"/>
        <end position="141"/>
    </location>
</feature>
<dbReference type="EMBL" id="LSBJ02000001">
    <property type="protein sequence ID" value="OAQ72357.1"/>
    <property type="molecule type" value="Genomic_DNA"/>
</dbReference>
<keyword evidence="3" id="KW-0808">Transferase</keyword>
<comment type="caution">
    <text evidence="5">The sequence shown here is derived from an EMBL/GenBank/DDBJ whole genome shotgun (WGS) entry which is preliminary data.</text>
</comment>
<dbReference type="STRING" id="1380566.A0A179G3P2"/>
<dbReference type="Gene3D" id="3.40.50.150">
    <property type="entry name" value="Vaccinia Virus protein VP39"/>
    <property type="match status" value="1"/>
</dbReference>
<gene>
    <name evidence="5" type="ORF">VFPPC_00356</name>
</gene>
<dbReference type="InterPro" id="IPR051052">
    <property type="entry name" value="Diverse_substrate_MTase"/>
</dbReference>
<dbReference type="InterPro" id="IPR029063">
    <property type="entry name" value="SAM-dependent_MTases_sf"/>
</dbReference>
<dbReference type="PANTHER" id="PTHR44942:SF4">
    <property type="entry name" value="METHYLTRANSFERASE TYPE 11 DOMAIN-CONTAINING PROTEIN"/>
    <property type="match status" value="1"/>
</dbReference>
<dbReference type="AlphaFoldDB" id="A0A179G3P2"/>
<evidence type="ECO:0000256" key="1">
    <source>
        <dbReference type="ARBA" id="ARBA00008361"/>
    </source>
</evidence>
<dbReference type="InterPro" id="IPR013216">
    <property type="entry name" value="Methyltransf_11"/>
</dbReference>
<name>A0A179G3P2_METCM</name>
<evidence type="ECO:0000313" key="6">
    <source>
        <dbReference type="Proteomes" id="UP000078397"/>
    </source>
</evidence>
<dbReference type="SUPFAM" id="SSF53335">
    <property type="entry name" value="S-adenosyl-L-methionine-dependent methyltransferases"/>
    <property type="match status" value="1"/>
</dbReference>